<evidence type="ECO:0000313" key="3">
    <source>
        <dbReference type="EMBL" id="MTH33525.1"/>
    </source>
</evidence>
<keyword evidence="4" id="KW-1185">Reference proteome</keyword>
<evidence type="ECO:0000256" key="1">
    <source>
        <dbReference type="SAM" id="MobiDB-lite"/>
    </source>
</evidence>
<dbReference type="RefSeq" id="WP_155063091.1">
    <property type="nucleotide sequence ID" value="NZ_WMIF01000002.1"/>
</dbReference>
<name>A0A844H0H9_9RHOB</name>
<sequence length="115" mass="10912">MKSRHLAGILALALAGAAPALAQTTPTPATSTPGPQPAATECPPAAAQAQPATPEVAGADATAPSNSGSTGWTGGAGGSHIGTTPSGAGTQTRTWQPPTARGLDLAGSPEPAPPC</sequence>
<evidence type="ECO:0000313" key="4">
    <source>
        <dbReference type="Proteomes" id="UP000442533"/>
    </source>
</evidence>
<reference evidence="3 4" key="1">
    <citation type="submission" date="2019-11" db="EMBL/GenBank/DDBJ databases">
        <authorList>
            <person name="Dong K."/>
        </authorList>
    </citation>
    <scope>NUCLEOTIDE SEQUENCE [LARGE SCALE GENOMIC DNA]</scope>
    <source>
        <strain evidence="3 4">JCM 17370</strain>
    </source>
</reference>
<evidence type="ECO:0000256" key="2">
    <source>
        <dbReference type="SAM" id="SignalP"/>
    </source>
</evidence>
<feature type="compositionally biased region" description="Gly residues" evidence="1">
    <location>
        <begin position="71"/>
        <end position="80"/>
    </location>
</feature>
<dbReference type="AlphaFoldDB" id="A0A844H0H9"/>
<feature type="signal peptide" evidence="2">
    <location>
        <begin position="1"/>
        <end position="22"/>
    </location>
</feature>
<feature type="compositionally biased region" description="Low complexity" evidence="1">
    <location>
        <begin position="23"/>
        <end position="55"/>
    </location>
</feature>
<proteinExistence type="predicted"/>
<gene>
    <name evidence="3" type="ORF">GL279_02805</name>
</gene>
<comment type="caution">
    <text evidence="3">The sequence shown here is derived from an EMBL/GenBank/DDBJ whole genome shotgun (WGS) entry which is preliminary data.</text>
</comment>
<accession>A0A844H0H9</accession>
<feature type="chain" id="PRO_5032935023" evidence="2">
    <location>
        <begin position="23"/>
        <end position="115"/>
    </location>
</feature>
<feature type="compositionally biased region" description="Polar residues" evidence="1">
    <location>
        <begin position="85"/>
        <end position="97"/>
    </location>
</feature>
<dbReference type="Proteomes" id="UP000442533">
    <property type="component" value="Unassembled WGS sequence"/>
</dbReference>
<keyword evidence="2" id="KW-0732">Signal</keyword>
<dbReference type="EMBL" id="WMIF01000002">
    <property type="protein sequence ID" value="MTH33525.1"/>
    <property type="molecule type" value="Genomic_DNA"/>
</dbReference>
<organism evidence="3 4">
    <name type="scientific">Paracoccus limosus</name>
    <dbReference type="NCBI Taxonomy" id="913252"/>
    <lineage>
        <taxon>Bacteria</taxon>
        <taxon>Pseudomonadati</taxon>
        <taxon>Pseudomonadota</taxon>
        <taxon>Alphaproteobacteria</taxon>
        <taxon>Rhodobacterales</taxon>
        <taxon>Paracoccaceae</taxon>
        <taxon>Paracoccus</taxon>
    </lineage>
</organism>
<dbReference type="OrthoDB" id="7284384at2"/>
<protein>
    <submittedName>
        <fullName evidence="3">Uncharacterized protein</fullName>
    </submittedName>
</protein>
<feature type="region of interest" description="Disordered" evidence="1">
    <location>
        <begin position="23"/>
        <end position="115"/>
    </location>
</feature>